<evidence type="ECO:0000313" key="2">
    <source>
        <dbReference type="EMBL" id="SER46301.1"/>
    </source>
</evidence>
<protein>
    <recommendedName>
        <fullName evidence="4">Phage protein</fullName>
    </recommendedName>
</protein>
<proteinExistence type="predicted"/>
<keyword evidence="1" id="KW-0732">Signal</keyword>
<organism evidence="2 3">
    <name type="scientific">Pseudomonas lutea</name>
    <dbReference type="NCBI Taxonomy" id="243924"/>
    <lineage>
        <taxon>Bacteria</taxon>
        <taxon>Pseudomonadati</taxon>
        <taxon>Pseudomonadota</taxon>
        <taxon>Gammaproteobacteria</taxon>
        <taxon>Pseudomonadales</taxon>
        <taxon>Pseudomonadaceae</taxon>
        <taxon>Pseudomonas</taxon>
    </lineage>
</organism>
<sequence length="181" mass="18270">MCGPAAILPALAVGSGVLGAVNSIGQANAAAATAKRQAGYLNTQAAQTIEQGGYQSDQALTQGQHVIGAQRAAYGGGNIDVNSGSALRVQESAQTLSEEDAQNIRLNAARQAWGYQTQAKEVVNQAKQQKKSAAMSAVGSLLTAGAGAYSLYGSLGSAGSGLSLQGQKTALTKNAAFVRNM</sequence>
<feature type="chain" id="PRO_5040848414" description="Phage protein" evidence="1">
    <location>
        <begin position="21"/>
        <end position="181"/>
    </location>
</feature>
<evidence type="ECO:0008006" key="4">
    <source>
        <dbReference type="Google" id="ProtNLM"/>
    </source>
</evidence>
<gene>
    <name evidence="2" type="ORF">SAMN05216409_12415</name>
</gene>
<dbReference type="RefSeq" id="WP_074830328.1">
    <property type="nucleotide sequence ID" value="NZ_FOEV01000024.1"/>
</dbReference>
<name>A0A9X8MHN8_9PSED</name>
<accession>A0A9X8MHN8</accession>
<reference evidence="2 3" key="1">
    <citation type="submission" date="2016-10" db="EMBL/GenBank/DDBJ databases">
        <authorList>
            <person name="Varghese N."/>
            <person name="Submissions S."/>
        </authorList>
    </citation>
    <scope>NUCLEOTIDE SEQUENCE [LARGE SCALE GENOMIC DNA]</scope>
    <source>
        <strain evidence="2 3">LMG 21974</strain>
    </source>
</reference>
<dbReference type="InterPro" id="IPR038996">
    <property type="entry name" value="Gp14"/>
</dbReference>
<comment type="caution">
    <text evidence="2">The sequence shown here is derived from an EMBL/GenBank/DDBJ whole genome shotgun (WGS) entry which is preliminary data.</text>
</comment>
<dbReference type="GeneID" id="300269705"/>
<dbReference type="EMBL" id="FOEV01000024">
    <property type="protein sequence ID" value="SER46301.1"/>
    <property type="molecule type" value="Genomic_DNA"/>
</dbReference>
<dbReference type="Pfam" id="PF24072">
    <property type="entry name" value="T7_gp14"/>
    <property type="match status" value="1"/>
</dbReference>
<dbReference type="Proteomes" id="UP000183210">
    <property type="component" value="Unassembled WGS sequence"/>
</dbReference>
<evidence type="ECO:0000313" key="3">
    <source>
        <dbReference type="Proteomes" id="UP000183210"/>
    </source>
</evidence>
<evidence type="ECO:0000256" key="1">
    <source>
        <dbReference type="SAM" id="SignalP"/>
    </source>
</evidence>
<dbReference type="AlphaFoldDB" id="A0A9X8MHN8"/>
<feature type="signal peptide" evidence="1">
    <location>
        <begin position="1"/>
        <end position="20"/>
    </location>
</feature>